<dbReference type="EMBL" id="AJSR01002014">
    <property type="protein sequence ID" value="EKM29616.1"/>
    <property type="molecule type" value="Genomic_DNA"/>
</dbReference>
<evidence type="ECO:0000313" key="2">
    <source>
        <dbReference type="Proteomes" id="UP000008367"/>
    </source>
</evidence>
<comment type="caution">
    <text evidence="1">The sequence shown here is derived from an EMBL/GenBank/DDBJ whole genome shotgun (WGS) entry which is preliminary data.</text>
</comment>
<feature type="non-terminal residue" evidence="1">
    <location>
        <position position="1"/>
    </location>
</feature>
<evidence type="ECO:0000313" key="1">
    <source>
        <dbReference type="EMBL" id="EKM29616.1"/>
    </source>
</evidence>
<sequence length="16" mass="1881">LNRIPTYVRGALHRKS</sequence>
<reference evidence="1 2" key="1">
    <citation type="submission" date="2012-10" db="EMBL/GenBank/DDBJ databases">
        <title>Genome sequence of Vibrio Cholerae HENC-02.</title>
        <authorList>
            <person name="Eppinger M."/>
            <person name="Hasan N.A."/>
            <person name="Sengamalay N."/>
            <person name="Hine E."/>
            <person name="Su Q."/>
            <person name="Daugherty S.C."/>
            <person name="Young S."/>
            <person name="Sadzewicz L."/>
            <person name="Tallon L."/>
            <person name="Cebula T.A."/>
            <person name="Ravel J."/>
            <person name="Colwell R.R."/>
        </authorList>
    </citation>
    <scope>NUCLEOTIDE SEQUENCE [LARGE SCALE GENOMIC DNA]</scope>
    <source>
        <strain evidence="1 2">HENC-02</strain>
    </source>
</reference>
<proteinExistence type="predicted"/>
<protein>
    <submittedName>
        <fullName evidence="1">Uncharacterized protein</fullName>
    </submittedName>
</protein>
<dbReference type="AlphaFoldDB" id="A0A454CT74"/>
<name>A0A454CT74_VIBHA</name>
<dbReference type="Proteomes" id="UP000008367">
    <property type="component" value="Unassembled WGS sequence"/>
</dbReference>
<organism evidence="1 2">
    <name type="scientific">Vibrio harveyi</name>
    <name type="common">Beneckea harveyi</name>
    <dbReference type="NCBI Taxonomy" id="669"/>
    <lineage>
        <taxon>Bacteria</taxon>
        <taxon>Pseudomonadati</taxon>
        <taxon>Pseudomonadota</taxon>
        <taxon>Gammaproteobacteria</taxon>
        <taxon>Vibrionales</taxon>
        <taxon>Vibrionaceae</taxon>
        <taxon>Vibrio</taxon>
    </lineage>
</organism>
<accession>A0A454CT74</accession>
<gene>
    <name evidence="1" type="ORF">VCHENC02_4583</name>
</gene>